<feature type="transmembrane region" description="Helical" evidence="1">
    <location>
        <begin position="5"/>
        <end position="25"/>
    </location>
</feature>
<dbReference type="EMBL" id="CP013244">
    <property type="protein sequence ID" value="ANP45941.1"/>
    <property type="molecule type" value="Genomic_DNA"/>
</dbReference>
<name>A0A1B1AHC4_9PROT</name>
<organism evidence="2 3">
    <name type="scientific">Candidatus Viadribacter manganicus</name>
    <dbReference type="NCBI Taxonomy" id="1759059"/>
    <lineage>
        <taxon>Bacteria</taxon>
        <taxon>Pseudomonadati</taxon>
        <taxon>Pseudomonadota</taxon>
        <taxon>Alphaproteobacteria</taxon>
        <taxon>Hyphomonadales</taxon>
        <taxon>Hyphomonadaceae</taxon>
        <taxon>Candidatus Viadribacter</taxon>
    </lineage>
</organism>
<dbReference type="STRING" id="1759059.ATE48_08415"/>
<reference evidence="2 3" key="1">
    <citation type="submission" date="2015-11" db="EMBL/GenBank/DDBJ databases">
        <title>Whole-Genome Sequence of Candidatus Oderbacter manganicum from the National Park Lower Oder Valley, Germany.</title>
        <authorList>
            <person name="Braun B."/>
            <person name="Liere K."/>
            <person name="Szewzyk U."/>
        </authorList>
    </citation>
    <scope>NUCLEOTIDE SEQUENCE [LARGE SCALE GENOMIC DNA]</scope>
    <source>
        <strain evidence="2 3">OTSz_A_272</strain>
    </source>
</reference>
<evidence type="ECO:0000313" key="2">
    <source>
        <dbReference type="EMBL" id="ANP45941.1"/>
    </source>
</evidence>
<gene>
    <name evidence="2" type="ORF">ATE48_08415</name>
</gene>
<keyword evidence="3" id="KW-1185">Reference proteome</keyword>
<feature type="transmembrane region" description="Helical" evidence="1">
    <location>
        <begin position="31"/>
        <end position="49"/>
    </location>
</feature>
<dbReference type="RefSeq" id="WP_066770090.1">
    <property type="nucleotide sequence ID" value="NZ_CP013244.1"/>
</dbReference>
<keyword evidence="1" id="KW-0472">Membrane</keyword>
<dbReference type="Proteomes" id="UP000092498">
    <property type="component" value="Chromosome"/>
</dbReference>
<keyword evidence="1" id="KW-1133">Transmembrane helix</keyword>
<protein>
    <submittedName>
        <fullName evidence="2">LysR family transcriptional regulator</fullName>
    </submittedName>
</protein>
<accession>A0A1B1AHC4</accession>
<evidence type="ECO:0000313" key="3">
    <source>
        <dbReference type="Proteomes" id="UP000092498"/>
    </source>
</evidence>
<sequence length="61" mass="6395">MSTFVIYAIGYLILLAGLIYGAVLLGIATQWIIVGGLVMLGLGIAMGVGKTRTKDVSTDQH</sequence>
<keyword evidence="1" id="KW-0812">Transmembrane</keyword>
<dbReference type="InParanoid" id="A0A1B1AHC4"/>
<dbReference type="KEGG" id="cbot:ATE48_08415"/>
<proteinExistence type="predicted"/>
<dbReference type="AlphaFoldDB" id="A0A1B1AHC4"/>
<evidence type="ECO:0000256" key="1">
    <source>
        <dbReference type="SAM" id="Phobius"/>
    </source>
</evidence>